<reference evidence="2 3" key="1">
    <citation type="submission" date="2019-03" db="EMBL/GenBank/DDBJ databases">
        <authorList>
            <person name="Kwan A."/>
            <person name="Miller C."/>
            <person name="Herrmann A."/>
            <person name="Tang B.L."/>
            <person name="Shaffer C.D."/>
            <person name="Weston-Hafer K.A."/>
            <person name="Russell D.A."/>
            <person name="Pope W.H."/>
            <person name="Jacobs-Sera D."/>
            <person name="Hendrix R.W."/>
            <person name="Hatfull G.F."/>
        </authorList>
    </citation>
    <scope>NUCLEOTIDE SEQUENCE [LARGE SCALE GENOMIC DNA]</scope>
</reference>
<dbReference type="EMBL" id="MK620896">
    <property type="protein sequence ID" value="QBZ72291.1"/>
    <property type="molecule type" value="Genomic_DNA"/>
</dbReference>
<dbReference type="EMBL" id="MK620896">
    <property type="protein sequence ID" value="QBZ72502.1"/>
    <property type="molecule type" value="Genomic_DNA"/>
</dbReference>
<sequence length="109" mass="12564">MPLGKFDSDRDELFYVMSLEGWANESSGDVECPTGYFARISNGRSDIPSIRDAFPEESRPVSDDEIVGHYLLQENSQGFVSVYDYASEWQLTRAFRILEETYSEWTDDE</sequence>
<proteinExistence type="predicted"/>
<name>A0A4D6E372_9CAUD</name>
<gene>
    <name evidence="2" type="primary">249</name>
    <name evidence="1" type="synonym">4</name>
    <name evidence="2" type="ORF">SEA_CIRCINUS_249</name>
    <name evidence="1" type="ORF">SEA_CIRCINUS_4</name>
</gene>
<evidence type="ECO:0000313" key="2">
    <source>
        <dbReference type="EMBL" id="QBZ72502.1"/>
    </source>
</evidence>
<evidence type="ECO:0000313" key="3">
    <source>
        <dbReference type="Proteomes" id="UP000297201"/>
    </source>
</evidence>
<evidence type="ECO:0000313" key="1">
    <source>
        <dbReference type="EMBL" id="QBZ72291.1"/>
    </source>
</evidence>
<accession>A0A4D6E372</accession>
<protein>
    <submittedName>
        <fullName evidence="2">Uncharacterized protein</fullName>
    </submittedName>
</protein>
<organism evidence="2 3">
    <name type="scientific">Streptomyces phage Circinus</name>
    <dbReference type="NCBI Taxonomy" id="2562189"/>
    <lineage>
        <taxon>Viruses</taxon>
        <taxon>Duplodnaviria</taxon>
        <taxon>Heunggongvirae</taxon>
        <taxon>Uroviricota</taxon>
        <taxon>Caudoviricetes</taxon>
        <taxon>Stanwilliamsviridae</taxon>
        <taxon>Loccivirinae</taxon>
        <taxon>Wilnyevirus</taxon>
        <taxon>Wilnyevirus billnye</taxon>
    </lineage>
</organism>
<dbReference type="Proteomes" id="UP000297201">
    <property type="component" value="Segment"/>
</dbReference>